<reference evidence="1" key="1">
    <citation type="submission" date="2023-08" db="EMBL/GenBank/DDBJ databases">
        <authorList>
            <person name="Audoor S."/>
            <person name="Bilcke G."/>
        </authorList>
    </citation>
    <scope>NUCLEOTIDE SEQUENCE</scope>
</reference>
<dbReference type="Proteomes" id="UP001295423">
    <property type="component" value="Unassembled WGS sequence"/>
</dbReference>
<name>A0AAD2CN24_9STRA</name>
<dbReference type="AlphaFoldDB" id="A0AAD2CN24"/>
<protein>
    <submittedName>
        <fullName evidence="1">Uncharacterized protein</fullName>
    </submittedName>
</protein>
<evidence type="ECO:0000313" key="1">
    <source>
        <dbReference type="EMBL" id="CAJ1938354.1"/>
    </source>
</evidence>
<sequence length="101" mass="12050">MILPGPIHGFYVFGVRKKFESLAKEVLKNLAAFLISYLELWKDLAHQRKRTWLCLDHYNRTVSDAMTWDQATHKAQSEYDRNVELHEQVEKDNNGWIERLF</sequence>
<accession>A0AAD2CN24</accession>
<organism evidence="1 2">
    <name type="scientific">Cylindrotheca closterium</name>
    <dbReference type="NCBI Taxonomy" id="2856"/>
    <lineage>
        <taxon>Eukaryota</taxon>
        <taxon>Sar</taxon>
        <taxon>Stramenopiles</taxon>
        <taxon>Ochrophyta</taxon>
        <taxon>Bacillariophyta</taxon>
        <taxon>Bacillariophyceae</taxon>
        <taxon>Bacillariophycidae</taxon>
        <taxon>Bacillariales</taxon>
        <taxon>Bacillariaceae</taxon>
        <taxon>Cylindrotheca</taxon>
    </lineage>
</organism>
<proteinExistence type="predicted"/>
<gene>
    <name evidence="1" type="ORF">CYCCA115_LOCUS6093</name>
</gene>
<keyword evidence="2" id="KW-1185">Reference proteome</keyword>
<comment type="caution">
    <text evidence="1">The sequence shown here is derived from an EMBL/GenBank/DDBJ whole genome shotgun (WGS) entry which is preliminary data.</text>
</comment>
<dbReference type="EMBL" id="CAKOGP040000707">
    <property type="protein sequence ID" value="CAJ1938354.1"/>
    <property type="molecule type" value="Genomic_DNA"/>
</dbReference>
<evidence type="ECO:0000313" key="2">
    <source>
        <dbReference type="Proteomes" id="UP001295423"/>
    </source>
</evidence>